<dbReference type="Proteomes" id="UP000001194">
    <property type="component" value="Unassembled WGS sequence"/>
</dbReference>
<sequence length="383" mass="43210">MGRSRSSRRAMPPPSASRTRNMLKRVKNFRKPTNCHRALVAIRSLANLDGASFYIHEDDMKAKVNSHATRCNEVLGKQTNRLLDHALLKCRKLGLIKYEPGGDCFKLTALGKELLRQVNEAVRDLEFATDKDIHHATCEAVCRLLPDGCLPTVKEIDVENRGLLQENDEYRARYGELSSEGVPVDSDVSREADEGVLPDNTPSTPVRPRPSQNLLTGYPTPESIPRPNLSMRYAVTPAPTSTAIQNVDDTMIVDEPQGPANGELDWDERTDDLTLRNRELEKDRSSLAAEFSCVVRKYRMKEKGIQALLEEKDKEALKVTIGAEQRKFKLFNFFHRHLRGVTNRLQSQVDDKTAIIRKLEQDFKAATDSILALNDAHQDLLLL</sequence>
<dbReference type="OrthoDB" id="10347074at2759"/>
<proteinExistence type="predicted"/>
<dbReference type="HOGENOM" id="CLU_721736_0_0_1"/>
<dbReference type="GeneID" id="6070654"/>
<evidence type="ECO:0000313" key="4">
    <source>
        <dbReference type="Proteomes" id="UP000001194"/>
    </source>
</evidence>
<name>B0CU03_LACBS</name>
<dbReference type="RefSeq" id="XP_001874562.1">
    <property type="nucleotide sequence ID" value="XM_001874527.1"/>
</dbReference>
<accession>B0CU03</accession>
<dbReference type="KEGG" id="lbc:LACBIDRAFT_305343"/>
<keyword evidence="4" id="KW-1185">Reference proteome</keyword>
<evidence type="ECO:0000256" key="1">
    <source>
        <dbReference type="SAM" id="Coils"/>
    </source>
</evidence>
<dbReference type="AlphaFoldDB" id="B0CU03"/>
<feature type="region of interest" description="Disordered" evidence="2">
    <location>
        <begin position="176"/>
        <end position="228"/>
    </location>
</feature>
<dbReference type="InParanoid" id="B0CU03"/>
<protein>
    <submittedName>
        <fullName evidence="3">Predicted protein</fullName>
    </submittedName>
</protein>
<dbReference type="EMBL" id="DS547092">
    <property type="protein sequence ID" value="EDR14003.1"/>
    <property type="molecule type" value="Genomic_DNA"/>
</dbReference>
<keyword evidence="1" id="KW-0175">Coiled coil</keyword>
<evidence type="ECO:0000256" key="2">
    <source>
        <dbReference type="SAM" id="MobiDB-lite"/>
    </source>
</evidence>
<feature type="compositionally biased region" description="Polar residues" evidence="2">
    <location>
        <begin position="200"/>
        <end position="215"/>
    </location>
</feature>
<reference evidence="3 4" key="1">
    <citation type="journal article" date="2008" name="Nature">
        <title>The genome of Laccaria bicolor provides insights into mycorrhizal symbiosis.</title>
        <authorList>
            <person name="Martin F."/>
            <person name="Aerts A."/>
            <person name="Ahren D."/>
            <person name="Brun A."/>
            <person name="Danchin E.G.J."/>
            <person name="Duchaussoy F."/>
            <person name="Gibon J."/>
            <person name="Kohler A."/>
            <person name="Lindquist E."/>
            <person name="Pereda V."/>
            <person name="Salamov A."/>
            <person name="Shapiro H.J."/>
            <person name="Wuyts J."/>
            <person name="Blaudez D."/>
            <person name="Buee M."/>
            <person name="Brokstein P."/>
            <person name="Canbaeck B."/>
            <person name="Cohen D."/>
            <person name="Courty P.E."/>
            <person name="Coutinho P.M."/>
            <person name="Delaruelle C."/>
            <person name="Detter J.C."/>
            <person name="Deveau A."/>
            <person name="DiFazio S."/>
            <person name="Duplessis S."/>
            <person name="Fraissinet-Tachet L."/>
            <person name="Lucic E."/>
            <person name="Frey-Klett P."/>
            <person name="Fourrey C."/>
            <person name="Feussner I."/>
            <person name="Gay G."/>
            <person name="Grimwood J."/>
            <person name="Hoegger P.J."/>
            <person name="Jain P."/>
            <person name="Kilaru S."/>
            <person name="Labbe J."/>
            <person name="Lin Y.C."/>
            <person name="Legue V."/>
            <person name="Le Tacon F."/>
            <person name="Marmeisse R."/>
            <person name="Melayah D."/>
            <person name="Montanini B."/>
            <person name="Muratet M."/>
            <person name="Nehls U."/>
            <person name="Niculita-Hirzel H."/>
            <person name="Oudot-Le Secq M.P."/>
            <person name="Peter M."/>
            <person name="Quesneville H."/>
            <person name="Rajashekar B."/>
            <person name="Reich M."/>
            <person name="Rouhier N."/>
            <person name="Schmutz J."/>
            <person name="Yin T."/>
            <person name="Chalot M."/>
            <person name="Henrissat B."/>
            <person name="Kuees U."/>
            <person name="Lucas S."/>
            <person name="Van de Peer Y."/>
            <person name="Podila G.K."/>
            <person name="Polle A."/>
            <person name="Pukkila P.J."/>
            <person name="Richardson P.M."/>
            <person name="Rouze P."/>
            <person name="Sanders I.R."/>
            <person name="Stajich J.E."/>
            <person name="Tunlid A."/>
            <person name="Tuskan G."/>
            <person name="Grigoriev I.V."/>
        </authorList>
    </citation>
    <scope>NUCLEOTIDE SEQUENCE [LARGE SCALE GENOMIC DNA]</scope>
    <source>
        <strain evidence="4">S238N-H82 / ATCC MYA-4686</strain>
    </source>
</reference>
<organism evidence="4">
    <name type="scientific">Laccaria bicolor (strain S238N-H82 / ATCC MYA-4686)</name>
    <name type="common">Bicoloured deceiver</name>
    <name type="synonym">Laccaria laccata var. bicolor</name>
    <dbReference type="NCBI Taxonomy" id="486041"/>
    <lineage>
        <taxon>Eukaryota</taxon>
        <taxon>Fungi</taxon>
        <taxon>Dikarya</taxon>
        <taxon>Basidiomycota</taxon>
        <taxon>Agaricomycotina</taxon>
        <taxon>Agaricomycetes</taxon>
        <taxon>Agaricomycetidae</taxon>
        <taxon>Agaricales</taxon>
        <taxon>Agaricineae</taxon>
        <taxon>Hydnangiaceae</taxon>
        <taxon>Laccaria</taxon>
    </lineage>
</organism>
<evidence type="ECO:0000313" key="3">
    <source>
        <dbReference type="EMBL" id="EDR14003.1"/>
    </source>
</evidence>
<gene>
    <name evidence="3" type="ORF">LACBIDRAFT_305343</name>
</gene>
<feature type="coiled-coil region" evidence="1">
    <location>
        <begin position="342"/>
        <end position="376"/>
    </location>
</feature>